<feature type="non-terminal residue" evidence="2">
    <location>
        <position position="1"/>
    </location>
</feature>
<dbReference type="AlphaFoldDB" id="A0A9K3K552"/>
<reference evidence="2" key="1">
    <citation type="journal article" date="2021" name="Sci. Rep.">
        <title>Diploid genomic architecture of Nitzschia inconspicua, an elite biomass production diatom.</title>
        <authorList>
            <person name="Oliver A."/>
            <person name="Podell S."/>
            <person name="Pinowska A."/>
            <person name="Traller J.C."/>
            <person name="Smith S.R."/>
            <person name="McClure R."/>
            <person name="Beliaev A."/>
            <person name="Bohutskyi P."/>
            <person name="Hill E.A."/>
            <person name="Rabines A."/>
            <person name="Zheng H."/>
            <person name="Allen L.Z."/>
            <person name="Kuo A."/>
            <person name="Grigoriev I.V."/>
            <person name="Allen A.E."/>
            <person name="Hazlebeck D."/>
            <person name="Allen E.E."/>
        </authorList>
    </citation>
    <scope>NUCLEOTIDE SEQUENCE</scope>
    <source>
        <strain evidence="2">Hildebrandi</strain>
    </source>
</reference>
<reference evidence="2" key="2">
    <citation type="submission" date="2021-04" db="EMBL/GenBank/DDBJ databases">
        <authorList>
            <person name="Podell S."/>
        </authorList>
    </citation>
    <scope>NUCLEOTIDE SEQUENCE</scope>
    <source>
        <strain evidence="2">Hildebrandi</strain>
    </source>
</reference>
<keyword evidence="3" id="KW-1185">Reference proteome</keyword>
<evidence type="ECO:0000313" key="2">
    <source>
        <dbReference type="EMBL" id="KAG7336780.1"/>
    </source>
</evidence>
<feature type="compositionally biased region" description="Basic and acidic residues" evidence="1">
    <location>
        <begin position="8"/>
        <end position="29"/>
    </location>
</feature>
<evidence type="ECO:0000256" key="1">
    <source>
        <dbReference type="SAM" id="MobiDB-lite"/>
    </source>
</evidence>
<proteinExistence type="predicted"/>
<organism evidence="2 3">
    <name type="scientific">Nitzschia inconspicua</name>
    <dbReference type="NCBI Taxonomy" id="303405"/>
    <lineage>
        <taxon>Eukaryota</taxon>
        <taxon>Sar</taxon>
        <taxon>Stramenopiles</taxon>
        <taxon>Ochrophyta</taxon>
        <taxon>Bacillariophyta</taxon>
        <taxon>Bacillariophyceae</taxon>
        <taxon>Bacillariophycidae</taxon>
        <taxon>Bacillariales</taxon>
        <taxon>Bacillariaceae</taxon>
        <taxon>Nitzschia</taxon>
    </lineage>
</organism>
<gene>
    <name evidence="2" type="ORF">IV203_020488</name>
</gene>
<protein>
    <submittedName>
        <fullName evidence="2">Uncharacterized protein</fullName>
    </submittedName>
</protein>
<dbReference type="EMBL" id="JAGRRH010000107">
    <property type="protein sequence ID" value="KAG7336780.1"/>
    <property type="molecule type" value="Genomic_DNA"/>
</dbReference>
<accession>A0A9K3K552</accession>
<comment type="caution">
    <text evidence="2">The sequence shown here is derived from an EMBL/GenBank/DDBJ whole genome shotgun (WGS) entry which is preliminary data.</text>
</comment>
<evidence type="ECO:0000313" key="3">
    <source>
        <dbReference type="Proteomes" id="UP000693970"/>
    </source>
</evidence>
<sequence>MSNAADMSGHEGFEKTAEDKTNVQGDDRKPSRRNRGGVRGQQPLNAGHVLHGAQGDRRVRWSQLRKGGRPAELFDRDGHPGLQEPPSLTQMPVLGNKDVRVAAQGVRGKTIRREEQLQRIFALILGQCSQTLRDRLEAGPSWKKINADSDVVGLLKNIRSQLMKAKALLRCQDLMDVFEAAGGHIGRTASSFLKNSSSPPSSSEVEEARSLALEEYGALAMIT</sequence>
<feature type="region of interest" description="Disordered" evidence="1">
    <location>
        <begin position="1"/>
        <end position="87"/>
    </location>
</feature>
<name>A0A9K3K552_9STRA</name>
<dbReference type="Proteomes" id="UP000693970">
    <property type="component" value="Unassembled WGS sequence"/>
</dbReference>